<dbReference type="Proteomes" id="UP001605036">
    <property type="component" value="Unassembled WGS sequence"/>
</dbReference>
<dbReference type="EMBL" id="JBHFFA010000003">
    <property type="protein sequence ID" value="KAL2635411.1"/>
    <property type="molecule type" value="Genomic_DNA"/>
</dbReference>
<evidence type="ECO:0000313" key="2">
    <source>
        <dbReference type="Proteomes" id="UP001605036"/>
    </source>
</evidence>
<proteinExistence type="predicted"/>
<evidence type="ECO:0000313" key="1">
    <source>
        <dbReference type="EMBL" id="KAL2635411.1"/>
    </source>
</evidence>
<accession>A0ABD1YXB6</accession>
<name>A0ABD1YXB6_9MARC</name>
<keyword evidence="2" id="KW-1185">Reference proteome</keyword>
<gene>
    <name evidence="1" type="ORF">R1flu_006890</name>
</gene>
<reference evidence="1 2" key="1">
    <citation type="submission" date="2024-09" db="EMBL/GenBank/DDBJ databases">
        <title>Chromosome-scale assembly of Riccia fluitans.</title>
        <authorList>
            <person name="Paukszto L."/>
            <person name="Sawicki J."/>
            <person name="Karawczyk K."/>
            <person name="Piernik-Szablinska J."/>
            <person name="Szczecinska M."/>
            <person name="Mazdziarz M."/>
        </authorList>
    </citation>
    <scope>NUCLEOTIDE SEQUENCE [LARGE SCALE GENOMIC DNA]</scope>
    <source>
        <strain evidence="1">Rf_01</strain>
        <tissue evidence="1">Aerial parts of the thallus</tissue>
    </source>
</reference>
<sequence>MPFHDWFTTASAFAAQISRAHGPSALRDLGHAVPLGPPKLQFQTSPFFLLRGHEILPRHASARRRSIDAAIVLYSVQTERQWATSLAARLVVDSGKNGPPDLTC</sequence>
<comment type="caution">
    <text evidence="1">The sequence shown here is derived from an EMBL/GenBank/DDBJ whole genome shotgun (WGS) entry which is preliminary data.</text>
</comment>
<protein>
    <submittedName>
        <fullName evidence="1">Uncharacterized protein</fullName>
    </submittedName>
</protein>
<organism evidence="1 2">
    <name type="scientific">Riccia fluitans</name>
    <dbReference type="NCBI Taxonomy" id="41844"/>
    <lineage>
        <taxon>Eukaryota</taxon>
        <taxon>Viridiplantae</taxon>
        <taxon>Streptophyta</taxon>
        <taxon>Embryophyta</taxon>
        <taxon>Marchantiophyta</taxon>
        <taxon>Marchantiopsida</taxon>
        <taxon>Marchantiidae</taxon>
        <taxon>Marchantiales</taxon>
        <taxon>Ricciaceae</taxon>
        <taxon>Riccia</taxon>
    </lineage>
</organism>
<dbReference type="AlphaFoldDB" id="A0ABD1YXB6"/>